<gene>
    <name evidence="5" type="ORF">QWJ38_11685</name>
</gene>
<feature type="domain" description="Soluble ligand binding" evidence="4">
    <location>
        <begin position="567"/>
        <end position="615"/>
    </location>
</feature>
<protein>
    <submittedName>
        <fullName evidence="5">SLBB domain-containing protein</fullName>
    </submittedName>
</protein>
<evidence type="ECO:0000259" key="4">
    <source>
        <dbReference type="Pfam" id="PF10531"/>
    </source>
</evidence>
<proteinExistence type="predicted"/>
<dbReference type="PANTHER" id="PTHR33619:SF3">
    <property type="entry name" value="POLYSACCHARIDE EXPORT PROTEIN GFCE-RELATED"/>
    <property type="match status" value="1"/>
</dbReference>
<feature type="domain" description="Polysaccharide export protein N-terminal" evidence="3">
    <location>
        <begin position="177"/>
        <end position="247"/>
    </location>
</feature>
<feature type="domain" description="Soluble ligand binding" evidence="4">
    <location>
        <begin position="256"/>
        <end position="304"/>
    </location>
</feature>
<evidence type="ECO:0000313" key="6">
    <source>
        <dbReference type="Proteomes" id="UP001228044"/>
    </source>
</evidence>
<dbReference type="InterPro" id="IPR003715">
    <property type="entry name" value="Poly_export_N"/>
</dbReference>
<accession>A0ABT8DWU2</accession>
<evidence type="ECO:0000259" key="3">
    <source>
        <dbReference type="Pfam" id="PF02563"/>
    </source>
</evidence>
<feature type="domain" description="Soluble ligand binding" evidence="4">
    <location>
        <begin position="430"/>
        <end position="465"/>
    </location>
</feature>
<dbReference type="EMBL" id="JAUHHC010000003">
    <property type="protein sequence ID" value="MDN3920942.1"/>
    <property type="molecule type" value="Genomic_DNA"/>
</dbReference>
<sequence length="680" mass="72939">MTFCKFLGSASTTRHGSGSIDPVGGRASLGRAARQGLLLLTIGAQLLTLNGPALAQSNGVDSRGGYSGGNGDTGPFRLPQQAPRQGGENGSNADVLDAAVPRREPPPPVYIPSEFERYVQRAIGASLTDSRQPGSRTYSEADKELLEQAAEIRRFGSELMTPSVRGGMAPESGNQIPLDYTIGVGDEVLLTLWGSVDADLRLIVDRGGRIVIPRVGPVMVAGLRYADLAPAIEQRVGQVFRNFKLSASMGRLRSIRVYVTGFTRRPGAYTVSSLATLVNALMQAGGPSGVGSYRNIELRRAGKMVSSFDFYDLLIRGDKTADRSLQAEDVIHIGPTGPQVALVGSVNKPAIFELKPGETLDDVLAMAGGFTAVADRSRLSVEHVDARNDTRISELSLPKEGRQQPRSGDLLRAYSAVTASLPQNKQNKRVRIEGEVQHPGEFILPASSSISDAIKAAGGLTRDAYLYGTDFSRESVRLSQQENYERALRDLETEFTRAATTQRTISADDAAAQTGKAQNTARLLERLRALRPTGRIVLQMNPREPSLPNLTLEDGDRLLIPARPSSVGVFGSVFNAGSYLYADGRSVGDFMALAGGPSRGADSDNAFVLRANGSVVSARQKTNGWLMSGGLEKIDAEPGDTVFVPEELNKTTFMQDVKDWTQILYQFGLGAAALVTLKNN</sequence>
<dbReference type="Pfam" id="PF10531">
    <property type="entry name" value="SLBB"/>
    <property type="match status" value="4"/>
</dbReference>
<feature type="region of interest" description="Disordered" evidence="2">
    <location>
        <begin position="60"/>
        <end position="93"/>
    </location>
</feature>
<dbReference type="InterPro" id="IPR019554">
    <property type="entry name" value="Soluble_ligand-bd"/>
</dbReference>
<keyword evidence="1" id="KW-0732">Signal</keyword>
<name>A0ABT8DWU2_9BURK</name>
<dbReference type="PANTHER" id="PTHR33619">
    <property type="entry name" value="POLYSACCHARIDE EXPORT PROTEIN GFCE-RELATED"/>
    <property type="match status" value="1"/>
</dbReference>
<comment type="caution">
    <text evidence="5">The sequence shown here is derived from an EMBL/GenBank/DDBJ whole genome shotgun (WGS) entry which is preliminary data.</text>
</comment>
<evidence type="ECO:0000256" key="2">
    <source>
        <dbReference type="SAM" id="MobiDB-lite"/>
    </source>
</evidence>
<evidence type="ECO:0000256" key="1">
    <source>
        <dbReference type="ARBA" id="ARBA00022729"/>
    </source>
</evidence>
<feature type="domain" description="Soluble ligand binding" evidence="4">
    <location>
        <begin position="340"/>
        <end position="386"/>
    </location>
</feature>
<dbReference type="InterPro" id="IPR049712">
    <property type="entry name" value="Poly_export"/>
</dbReference>
<reference evidence="5 6" key="1">
    <citation type="submission" date="2023-06" db="EMBL/GenBank/DDBJ databases">
        <title>Pelomonas sp. PFR6 16S ribosomal RNA gene Genome sequencing and assembly.</title>
        <authorList>
            <person name="Woo H."/>
        </authorList>
    </citation>
    <scope>NUCLEOTIDE SEQUENCE [LARGE SCALE GENOMIC DNA]</scope>
    <source>
        <strain evidence="5 6">PFR6</strain>
    </source>
</reference>
<dbReference type="Proteomes" id="UP001228044">
    <property type="component" value="Unassembled WGS sequence"/>
</dbReference>
<keyword evidence="6" id="KW-1185">Reference proteome</keyword>
<evidence type="ECO:0000313" key="5">
    <source>
        <dbReference type="EMBL" id="MDN3920942.1"/>
    </source>
</evidence>
<dbReference type="Gene3D" id="3.10.560.10">
    <property type="entry name" value="Outer membrane lipoprotein wza domain like"/>
    <property type="match status" value="4"/>
</dbReference>
<dbReference type="Pfam" id="PF02563">
    <property type="entry name" value="Poly_export"/>
    <property type="match status" value="1"/>
</dbReference>
<dbReference type="RefSeq" id="WP_290359259.1">
    <property type="nucleotide sequence ID" value="NZ_JAUHHC010000003.1"/>
</dbReference>
<organism evidence="5 6">
    <name type="scientific">Roseateles violae</name>
    <dbReference type="NCBI Taxonomy" id="3058042"/>
    <lineage>
        <taxon>Bacteria</taxon>
        <taxon>Pseudomonadati</taxon>
        <taxon>Pseudomonadota</taxon>
        <taxon>Betaproteobacteria</taxon>
        <taxon>Burkholderiales</taxon>
        <taxon>Sphaerotilaceae</taxon>
        <taxon>Roseateles</taxon>
    </lineage>
</organism>